<dbReference type="Gene3D" id="3.80.10.10">
    <property type="entry name" value="Ribonuclease Inhibitor"/>
    <property type="match status" value="1"/>
</dbReference>
<evidence type="ECO:0000259" key="2">
    <source>
        <dbReference type="Pfam" id="PF18962"/>
    </source>
</evidence>
<organism evidence="4 5">
    <name type="scientific">Flavobacterium circumlabens</name>
    <dbReference type="NCBI Taxonomy" id="2133765"/>
    <lineage>
        <taxon>Bacteria</taxon>
        <taxon>Pseudomonadati</taxon>
        <taxon>Bacteroidota</taxon>
        <taxon>Flavobacteriia</taxon>
        <taxon>Flavobacteriales</taxon>
        <taxon>Flavobacteriaceae</taxon>
        <taxon>Flavobacterium</taxon>
    </lineage>
</organism>
<evidence type="ECO:0000259" key="3">
    <source>
        <dbReference type="Pfam" id="PF24595"/>
    </source>
</evidence>
<keyword evidence="1" id="KW-0732">Signal</keyword>
<feature type="domain" description="DUF7619" evidence="3">
    <location>
        <begin position="405"/>
        <end position="536"/>
    </location>
</feature>
<dbReference type="InterPro" id="IPR055353">
    <property type="entry name" value="DUF7619"/>
</dbReference>
<dbReference type="Proteomes" id="UP000298340">
    <property type="component" value="Unassembled WGS sequence"/>
</dbReference>
<feature type="domain" description="Secretion system C-terminal sorting" evidence="2">
    <location>
        <begin position="553"/>
        <end position="623"/>
    </location>
</feature>
<dbReference type="EMBL" id="QWDN01000006">
    <property type="protein sequence ID" value="TEB43239.1"/>
    <property type="molecule type" value="Genomic_DNA"/>
</dbReference>
<dbReference type="OrthoDB" id="1110367at2"/>
<dbReference type="NCBIfam" id="TIGR04183">
    <property type="entry name" value="Por_Secre_tail"/>
    <property type="match status" value="1"/>
</dbReference>
<name>A0A4Y7UBM9_9FLAO</name>
<dbReference type="Pfam" id="PF18962">
    <property type="entry name" value="Por_Secre_tail"/>
    <property type="match status" value="1"/>
</dbReference>
<proteinExistence type="predicted"/>
<gene>
    <name evidence="4" type="ORF">D0809_17585</name>
</gene>
<sequence length="625" mass="68871">MKKIIKLNSLNLGTNLLTSINLGSIKYLTSFNCANNKLTNLNFLPAYEGGDSSLNLIDSITITVPASKFYCSNNPLTSLNLSGYLETFDCTNTSLQSIELSNVRGKASFDVSDNKELTFFNTKNGYVNSGNLYNCPKIKFICADDDEITYLQNSINRAGYPNLSISSYCSFTPGGTYYVIQGNHKLDSNMNGCDDQDIVVPNLKFTINDGVKTGNIISNFSGSYSIPVKEGTHTITPVFENPDYYTVSPTNLAVSFPAQASPFVQNFCVTANGVHQDLDVSLLPITRARPGFDAKYKLIYKNKGNQIQSGSVNLNFDDNVLDLIVANPLASTQTVNNLSWNFSNLKPFESREIDIILKLNKPTDKPAVNNGDILKLSTTITSETGEETPLDNTFILNQTVVGSYDPNDKTCLEGNVIKPGLIGEYAHYMIRFENTGTYQAQNIVVKDMIDLNKFDISTLIPTSSSHSFVTKISEGNKVEFIFENINLPFDNATNDGYIAFKIKTKPTLVVGDSFTNEANIYFDYNSPVLTNKATSTFKTLSNPDFEFSNYLALYPVPANDILNIHVTQSIEIKALEIYDILGQIVIAVPNAQSVSGVDVSKLRAGTYFIKVKTDQGSSAMKFIKQ</sequence>
<dbReference type="InterPro" id="IPR032675">
    <property type="entry name" value="LRR_dom_sf"/>
</dbReference>
<reference evidence="4 5" key="1">
    <citation type="journal article" date="2018" name="Syst. Appl. Microbiol.">
        <title>Flavobacterium circumlabens sp. nov. and Flavobacterium cupreum sp. nov., two psychrotrophic species isolated from Antarctic environmental samples.</title>
        <authorList>
            <person name="Kralova S."/>
            <person name="Busse H.J."/>
            <person name="Svec P."/>
            <person name="Maslanova I."/>
            <person name="Stankova E."/>
            <person name="Bartak M."/>
            <person name="Sedlacek I."/>
        </authorList>
    </citation>
    <scope>NUCLEOTIDE SEQUENCE [LARGE SCALE GENOMIC DNA]</scope>
    <source>
        <strain evidence="4 5">CCM 8828</strain>
    </source>
</reference>
<dbReference type="InterPro" id="IPR026444">
    <property type="entry name" value="Secre_tail"/>
</dbReference>
<evidence type="ECO:0000313" key="4">
    <source>
        <dbReference type="EMBL" id="TEB43239.1"/>
    </source>
</evidence>
<protein>
    <submittedName>
        <fullName evidence="4">T9SS C-terminal target domain-containing protein</fullName>
    </submittedName>
</protein>
<comment type="caution">
    <text evidence="4">The sequence shown here is derived from an EMBL/GenBank/DDBJ whole genome shotgun (WGS) entry which is preliminary data.</text>
</comment>
<evidence type="ECO:0000313" key="5">
    <source>
        <dbReference type="Proteomes" id="UP000298340"/>
    </source>
</evidence>
<evidence type="ECO:0000256" key="1">
    <source>
        <dbReference type="ARBA" id="ARBA00022729"/>
    </source>
</evidence>
<accession>A0A4Y7UBM9</accession>
<dbReference type="Pfam" id="PF24595">
    <property type="entry name" value="DUF7619"/>
    <property type="match status" value="1"/>
</dbReference>
<dbReference type="AlphaFoldDB" id="A0A4Y7UBM9"/>